<keyword evidence="2" id="KW-1185">Reference proteome</keyword>
<evidence type="ECO:0000313" key="2">
    <source>
        <dbReference type="Proteomes" id="UP000198345"/>
    </source>
</evidence>
<dbReference type="Proteomes" id="UP000198345">
    <property type="component" value="Unassembled WGS sequence"/>
</dbReference>
<protein>
    <submittedName>
        <fullName evidence="1">Uncharacterized protein</fullName>
    </submittedName>
</protein>
<dbReference type="GO" id="GO:0016746">
    <property type="term" value="F:acyltransferase activity"/>
    <property type="evidence" value="ECO:0007669"/>
    <property type="project" value="InterPro"/>
</dbReference>
<dbReference type="SUPFAM" id="SSF53901">
    <property type="entry name" value="Thiolase-like"/>
    <property type="match status" value="1"/>
</dbReference>
<organism evidence="1 2">
    <name type="scientific">Flavobacterium hercynium</name>
    <dbReference type="NCBI Taxonomy" id="387094"/>
    <lineage>
        <taxon>Bacteria</taxon>
        <taxon>Pseudomonadati</taxon>
        <taxon>Bacteroidota</taxon>
        <taxon>Flavobacteriia</taxon>
        <taxon>Flavobacteriales</taxon>
        <taxon>Flavobacteriaceae</taxon>
        <taxon>Flavobacterium</taxon>
    </lineage>
</organism>
<gene>
    <name evidence="1" type="ORF">B0A66_03560</name>
</gene>
<evidence type="ECO:0000313" key="1">
    <source>
        <dbReference type="EMBL" id="OXA94818.1"/>
    </source>
</evidence>
<dbReference type="EMBL" id="MUGW01000008">
    <property type="protein sequence ID" value="OXA94818.1"/>
    <property type="molecule type" value="Genomic_DNA"/>
</dbReference>
<dbReference type="Gene3D" id="3.40.47.10">
    <property type="match status" value="1"/>
</dbReference>
<sequence>MLYEWVESICEEIIERNNIDVTEIGVIINSSICLYETTAKKNTSAPGVGYHVQKSLDAENAFVFETFYTDWGNMMQIASNFMTKTKCKYALLLQTNKFSNTLKDYYNGFSIPDGISIMLLKKSDASLMLKNYPLMPFVLKKASFEFNANNKDLLEKDLLFRLQWNYDPDVVKEINKQLNVITNSLQGKEVPVLVDYWFKEHREDNAERSILGNAERESLAMHTIPCNVRKNWNEFKNLEHYAFVSFNPFSCYYSVLKISRNEN</sequence>
<proteinExistence type="predicted"/>
<dbReference type="InterPro" id="IPR016039">
    <property type="entry name" value="Thiolase-like"/>
</dbReference>
<accession>A0A226HLT9</accession>
<comment type="caution">
    <text evidence="1">The sequence shown here is derived from an EMBL/GenBank/DDBJ whole genome shotgun (WGS) entry which is preliminary data.</text>
</comment>
<dbReference type="AlphaFoldDB" id="A0A226HLT9"/>
<reference evidence="1 2" key="1">
    <citation type="submission" date="2016-11" db="EMBL/GenBank/DDBJ databases">
        <title>Whole genomes of Flavobacteriaceae.</title>
        <authorList>
            <person name="Stine C."/>
            <person name="Li C."/>
            <person name="Tadesse D."/>
        </authorList>
    </citation>
    <scope>NUCLEOTIDE SEQUENCE [LARGE SCALE GENOMIC DNA]</scope>
    <source>
        <strain evidence="1 2">DSM 18292</strain>
    </source>
</reference>
<name>A0A226HLT9_9FLAO</name>